<dbReference type="PANTHER" id="PTHR45857">
    <property type="entry name" value="FORMIN-LIKE PROTEIN"/>
    <property type="match status" value="1"/>
</dbReference>
<feature type="non-terminal residue" evidence="2">
    <location>
        <position position="1"/>
    </location>
</feature>
<keyword evidence="1" id="KW-0175">Coiled coil</keyword>
<dbReference type="InterPro" id="IPR043592">
    <property type="entry name" value="FMNL_animal"/>
</dbReference>
<organism evidence="2">
    <name type="scientific">Cuerna arida</name>
    <dbReference type="NCBI Taxonomy" id="1464854"/>
    <lineage>
        <taxon>Eukaryota</taxon>
        <taxon>Metazoa</taxon>
        <taxon>Ecdysozoa</taxon>
        <taxon>Arthropoda</taxon>
        <taxon>Hexapoda</taxon>
        <taxon>Insecta</taxon>
        <taxon>Pterygota</taxon>
        <taxon>Neoptera</taxon>
        <taxon>Paraneoptera</taxon>
        <taxon>Hemiptera</taxon>
        <taxon>Auchenorrhyncha</taxon>
        <taxon>Membracoidea</taxon>
        <taxon>Cicadellidae</taxon>
        <taxon>Cicadellinae</taxon>
        <taxon>Proconiini</taxon>
        <taxon>Cuerna</taxon>
    </lineage>
</organism>
<accession>A0A1B6GY64</accession>
<name>A0A1B6GY64_9HEMI</name>
<dbReference type="GO" id="GO:0005829">
    <property type="term" value="C:cytosol"/>
    <property type="evidence" value="ECO:0007669"/>
    <property type="project" value="TreeGrafter"/>
</dbReference>
<sequence length="113" mass="12699">AFIETAPSDQHRFYIQAELEQAGFKPSLLGKTLPSKAPGVESVKSELSRWDKNFIDVPALKATTEKATTEVTVLKEKLTILERRIHILQEEKGVLSSLEKCLKDRCSELESEV</sequence>
<reference evidence="2" key="1">
    <citation type="submission" date="2015-11" db="EMBL/GenBank/DDBJ databases">
        <title>De novo transcriptome assembly of four potential Pierce s Disease insect vectors from Arizona vineyards.</title>
        <authorList>
            <person name="Tassone E.E."/>
        </authorList>
    </citation>
    <scope>NUCLEOTIDE SEQUENCE</scope>
</reference>
<evidence type="ECO:0000313" key="2">
    <source>
        <dbReference type="EMBL" id="JAS67363.1"/>
    </source>
</evidence>
<feature type="non-terminal residue" evidence="2">
    <location>
        <position position="113"/>
    </location>
</feature>
<dbReference type="GO" id="GO:0016477">
    <property type="term" value="P:cell migration"/>
    <property type="evidence" value="ECO:0007669"/>
    <property type="project" value="TreeGrafter"/>
</dbReference>
<dbReference type="AlphaFoldDB" id="A0A1B6GY64"/>
<feature type="coiled-coil region" evidence="1">
    <location>
        <begin position="64"/>
        <end position="91"/>
    </location>
</feature>
<protein>
    <submittedName>
        <fullName evidence="2">Uncharacterized protein</fullName>
    </submittedName>
</protein>
<dbReference type="GO" id="GO:0008360">
    <property type="term" value="P:regulation of cell shape"/>
    <property type="evidence" value="ECO:0007669"/>
    <property type="project" value="TreeGrafter"/>
</dbReference>
<dbReference type="PANTHER" id="PTHR45857:SF9">
    <property type="entry name" value="MULTIPLE WING HAIRS, ISOFORM C"/>
    <property type="match status" value="1"/>
</dbReference>
<gene>
    <name evidence="2" type="ORF">g.642</name>
</gene>
<dbReference type="GO" id="GO:0030866">
    <property type="term" value="P:cortical actin cytoskeleton organization"/>
    <property type="evidence" value="ECO:0007669"/>
    <property type="project" value="TreeGrafter"/>
</dbReference>
<evidence type="ECO:0000256" key="1">
    <source>
        <dbReference type="SAM" id="Coils"/>
    </source>
</evidence>
<proteinExistence type="predicted"/>
<dbReference type="EMBL" id="GECZ01002406">
    <property type="protein sequence ID" value="JAS67363.1"/>
    <property type="molecule type" value="Transcribed_RNA"/>
</dbReference>
<dbReference type="GO" id="GO:0051015">
    <property type="term" value="F:actin filament binding"/>
    <property type="evidence" value="ECO:0007669"/>
    <property type="project" value="TreeGrafter"/>
</dbReference>